<proteinExistence type="predicted"/>
<comment type="caution">
    <text evidence="1">The sequence shown here is derived from an EMBL/GenBank/DDBJ whole genome shotgun (WGS) entry which is preliminary data.</text>
</comment>
<dbReference type="GO" id="GO:0005730">
    <property type="term" value="C:nucleolus"/>
    <property type="evidence" value="ECO:0007669"/>
    <property type="project" value="TreeGrafter"/>
</dbReference>
<evidence type="ECO:0000313" key="1">
    <source>
        <dbReference type="EMBL" id="PWA63330.1"/>
    </source>
</evidence>
<protein>
    <submittedName>
        <fullName evidence="1">Glutamate-rich WD repeat-containing protein 1</fullName>
    </submittedName>
</protein>
<dbReference type="STRING" id="35608.A0A2U1MQ00"/>
<sequence>MPIAATAIMLFGGGAKKGQGSSSSSNGIPSISAKVWQPGVDALEEGEELFDIVRDSLGLVRTEFPHTTYCVTGTQANSATANSIGIFKISNISGK</sequence>
<dbReference type="GO" id="GO:0042254">
    <property type="term" value="P:ribosome biogenesis"/>
    <property type="evidence" value="ECO:0007669"/>
    <property type="project" value="TreeGrafter"/>
</dbReference>
<dbReference type="PANTHER" id="PTHR45903">
    <property type="entry name" value="GLUTAMATE-RICH WD REPEAT-CONTAINING PROTEIN 1"/>
    <property type="match status" value="1"/>
</dbReference>
<gene>
    <name evidence="1" type="ORF">CTI12_AA356480</name>
</gene>
<reference evidence="1 2" key="1">
    <citation type="journal article" date="2018" name="Mol. Plant">
        <title>The genome of Artemisia annua provides insight into the evolution of Asteraceae family and artemisinin biosynthesis.</title>
        <authorList>
            <person name="Shen Q."/>
            <person name="Zhang L."/>
            <person name="Liao Z."/>
            <person name="Wang S."/>
            <person name="Yan T."/>
            <person name="Shi P."/>
            <person name="Liu M."/>
            <person name="Fu X."/>
            <person name="Pan Q."/>
            <person name="Wang Y."/>
            <person name="Lv Z."/>
            <person name="Lu X."/>
            <person name="Zhang F."/>
            <person name="Jiang W."/>
            <person name="Ma Y."/>
            <person name="Chen M."/>
            <person name="Hao X."/>
            <person name="Li L."/>
            <person name="Tang Y."/>
            <person name="Lv G."/>
            <person name="Zhou Y."/>
            <person name="Sun X."/>
            <person name="Brodelius P.E."/>
            <person name="Rose J.K.C."/>
            <person name="Tang K."/>
        </authorList>
    </citation>
    <scope>NUCLEOTIDE SEQUENCE [LARGE SCALE GENOMIC DNA]</scope>
    <source>
        <strain evidence="2">cv. Huhao1</strain>
        <tissue evidence="1">Leaf</tissue>
    </source>
</reference>
<dbReference type="AlphaFoldDB" id="A0A2U1MQ00"/>
<dbReference type="OrthoDB" id="2161379at2759"/>
<dbReference type="InterPro" id="IPR051972">
    <property type="entry name" value="Glutamate-rich_WD_repeat"/>
</dbReference>
<name>A0A2U1MQ00_ARTAN</name>
<keyword evidence="2" id="KW-1185">Reference proteome</keyword>
<dbReference type="EMBL" id="PKPP01004660">
    <property type="protein sequence ID" value="PWA63330.1"/>
    <property type="molecule type" value="Genomic_DNA"/>
</dbReference>
<dbReference type="PANTHER" id="PTHR45903:SF1">
    <property type="entry name" value="GLUTAMATE-RICH WD REPEAT-CONTAINING PROTEIN 1"/>
    <property type="match status" value="1"/>
</dbReference>
<organism evidence="1 2">
    <name type="scientific">Artemisia annua</name>
    <name type="common">Sweet wormwood</name>
    <dbReference type="NCBI Taxonomy" id="35608"/>
    <lineage>
        <taxon>Eukaryota</taxon>
        <taxon>Viridiplantae</taxon>
        <taxon>Streptophyta</taxon>
        <taxon>Embryophyta</taxon>
        <taxon>Tracheophyta</taxon>
        <taxon>Spermatophyta</taxon>
        <taxon>Magnoliopsida</taxon>
        <taxon>eudicotyledons</taxon>
        <taxon>Gunneridae</taxon>
        <taxon>Pentapetalae</taxon>
        <taxon>asterids</taxon>
        <taxon>campanulids</taxon>
        <taxon>Asterales</taxon>
        <taxon>Asteraceae</taxon>
        <taxon>Asteroideae</taxon>
        <taxon>Anthemideae</taxon>
        <taxon>Artemisiinae</taxon>
        <taxon>Artemisia</taxon>
    </lineage>
</organism>
<accession>A0A2U1MQ00</accession>
<evidence type="ECO:0000313" key="2">
    <source>
        <dbReference type="Proteomes" id="UP000245207"/>
    </source>
</evidence>
<dbReference type="Proteomes" id="UP000245207">
    <property type="component" value="Unassembled WGS sequence"/>
</dbReference>